<comment type="caution">
    <text evidence="1">The sequence shown here is derived from an EMBL/GenBank/DDBJ whole genome shotgun (WGS) entry which is preliminary data.</text>
</comment>
<accession>A0A419S5B3</accession>
<organism evidence="1 2">
    <name type="scientific">Pelobium manganitolerans</name>
    <dbReference type="NCBI Taxonomy" id="1842495"/>
    <lineage>
        <taxon>Bacteria</taxon>
        <taxon>Pseudomonadati</taxon>
        <taxon>Bacteroidota</taxon>
        <taxon>Sphingobacteriia</taxon>
        <taxon>Sphingobacteriales</taxon>
        <taxon>Sphingobacteriaceae</taxon>
        <taxon>Pelobium</taxon>
    </lineage>
</organism>
<dbReference type="SUPFAM" id="SSF52833">
    <property type="entry name" value="Thioredoxin-like"/>
    <property type="match status" value="1"/>
</dbReference>
<name>A0A419S5B3_9SPHI</name>
<dbReference type="Proteomes" id="UP000283433">
    <property type="component" value="Unassembled WGS sequence"/>
</dbReference>
<dbReference type="AlphaFoldDB" id="A0A419S5B3"/>
<dbReference type="EMBL" id="MBTA01000025">
    <property type="protein sequence ID" value="RKD15298.1"/>
    <property type="molecule type" value="Genomic_DNA"/>
</dbReference>
<evidence type="ECO:0008006" key="3">
    <source>
        <dbReference type="Google" id="ProtNLM"/>
    </source>
</evidence>
<evidence type="ECO:0000313" key="2">
    <source>
        <dbReference type="Proteomes" id="UP000283433"/>
    </source>
</evidence>
<sequence>MENREETGDEIIIYQCVGLNCRKKKSKLLEKYLKKYRLQDKIKTDAMDCSDRCKNAPVLHLHPDDKWFSDKDLGNVFKKYILNR</sequence>
<protein>
    <recommendedName>
        <fullName evidence="3">Ferredoxin</fullName>
    </recommendedName>
</protein>
<dbReference type="CDD" id="cd02980">
    <property type="entry name" value="TRX_Fd_family"/>
    <property type="match status" value="1"/>
</dbReference>
<reference evidence="1 2" key="1">
    <citation type="submission" date="2016-07" db="EMBL/GenBank/DDBJ databases">
        <title>Genome of Pelobium manganitolerans.</title>
        <authorList>
            <person name="Wu S."/>
            <person name="Wang G."/>
        </authorList>
    </citation>
    <scope>NUCLEOTIDE SEQUENCE [LARGE SCALE GENOMIC DNA]</scope>
    <source>
        <strain evidence="1 2">YS-25</strain>
    </source>
</reference>
<evidence type="ECO:0000313" key="1">
    <source>
        <dbReference type="EMBL" id="RKD15298.1"/>
    </source>
</evidence>
<dbReference type="RefSeq" id="WP_220699471.1">
    <property type="nucleotide sequence ID" value="NZ_MBTA01000025.1"/>
</dbReference>
<proteinExistence type="predicted"/>
<gene>
    <name evidence="1" type="ORF">BCY91_06240</name>
</gene>
<dbReference type="Gene3D" id="3.40.30.10">
    <property type="entry name" value="Glutaredoxin"/>
    <property type="match status" value="1"/>
</dbReference>
<dbReference type="InterPro" id="IPR036249">
    <property type="entry name" value="Thioredoxin-like_sf"/>
</dbReference>
<keyword evidence="2" id="KW-1185">Reference proteome</keyword>